<evidence type="ECO:0000256" key="2">
    <source>
        <dbReference type="ARBA" id="ARBA00004844"/>
    </source>
</evidence>
<dbReference type="SMART" id="SM00798">
    <property type="entry name" value="AICARFT_IMPCHas"/>
    <property type="match status" value="1"/>
</dbReference>
<dbReference type="GO" id="GO:0006189">
    <property type="term" value="P:'de novo' IMP biosynthetic process"/>
    <property type="evidence" value="ECO:0007669"/>
    <property type="project" value="UniProtKB-UniPathway"/>
</dbReference>
<keyword evidence="6" id="KW-0808">Transferase</keyword>
<sequence>MSQQQPIALLSVYDKAGLLPFAQGLVANGIKLLGSGGTAKTIRGAGMEIGDVSDITGAPEMLGGRVKTLHPAVHGGQSHDCGWCTGRLHRVDNCLSPTGILARNIPSDTADLEAQKIAPISVVVCNLYPFNETISKIPPPSIVEAVEEVDIGGVTLLRAAAKNHDRVVILSDPKDYDEFLAQWKRGNGSVTEDFRRRMAVKAFTHTSQYDTAISNYFRRQYASADGIASASPEDKALLTERAQQLTLRYGANPHQKPAQAYVQEGTLPFSVFSGSPGYINLLDALGSYALVAELSRAFEPAKAAAASFKHVSPAGAAVESKLSEEEVKVFDVAGVGELSPIASAYARARGADRMCSFGDFIALSHTCDVPTAKIISREVSDGIIAPGYEPAALEILKKKKGGKYCVLQMSVAYEPGLTETRQVYGISLEQRRNDAKISAETFTNIVSKNRQIPNKALTDLIVATTSLKYTQSNSVCFAYRGGTIGIGAGQQSRIHCTRLAGSKADAWWLRHHPRVLALEWRSGIKRADRANGTDVFVTGEIFDAPAGGSERKEWESLFAEGKAPSPLTAEEKAEWFTEIKGRVSLASDAFFPFPDNVWRAKRSGVGYFAAPGGSVMDSKVIETADEDQAVYVMTDLR</sequence>
<dbReference type="GO" id="GO:0004643">
    <property type="term" value="F:phosphoribosylaminoimidazolecarboxamide formyltransferase activity"/>
    <property type="evidence" value="ECO:0007669"/>
    <property type="project" value="InterPro"/>
</dbReference>
<dbReference type="Gene3D" id="3.40.50.1380">
    <property type="entry name" value="Methylglyoxal synthase-like domain"/>
    <property type="match status" value="2"/>
</dbReference>
<dbReference type="Pfam" id="PF02142">
    <property type="entry name" value="MGS"/>
    <property type="match status" value="1"/>
</dbReference>
<keyword evidence="9" id="KW-0511">Multifunctional enzyme</keyword>
<dbReference type="FunFam" id="3.40.140.20:FF:000003">
    <property type="entry name" value="Bifunctional purine biosynthesis protein"/>
    <property type="match status" value="1"/>
</dbReference>
<dbReference type="InterPro" id="IPR024050">
    <property type="entry name" value="AICAR_Tfase_insert_dom_sf"/>
</dbReference>
<feature type="domain" description="MGS-like" evidence="10">
    <location>
        <begin position="1"/>
        <end position="171"/>
    </location>
</feature>
<evidence type="ECO:0000256" key="4">
    <source>
        <dbReference type="ARBA" id="ARBA00007667"/>
    </source>
</evidence>
<dbReference type="OrthoDB" id="6017153at2759"/>
<dbReference type="SMART" id="SM00851">
    <property type="entry name" value="MGS"/>
    <property type="match status" value="1"/>
</dbReference>
<dbReference type="InterPro" id="IPR016193">
    <property type="entry name" value="Cytidine_deaminase-like"/>
</dbReference>
<comment type="subcellular location">
    <subcellularLocation>
        <location evidence="1">Cytoplasm</location>
        <location evidence="1">Cytosol</location>
    </subcellularLocation>
</comment>
<evidence type="ECO:0000256" key="8">
    <source>
        <dbReference type="ARBA" id="ARBA00022801"/>
    </source>
</evidence>
<dbReference type="Gene3D" id="3.40.140.20">
    <property type="match status" value="2"/>
</dbReference>
<dbReference type="SUPFAM" id="SSF52335">
    <property type="entry name" value="Methylglyoxal synthase-like"/>
    <property type="match status" value="1"/>
</dbReference>
<evidence type="ECO:0000256" key="3">
    <source>
        <dbReference type="ARBA" id="ARBA00004954"/>
    </source>
</evidence>
<evidence type="ECO:0000256" key="6">
    <source>
        <dbReference type="ARBA" id="ARBA00022679"/>
    </source>
</evidence>
<dbReference type="PANTHER" id="PTHR11692">
    <property type="entry name" value="BIFUNCTIONAL PURINE BIOSYNTHESIS PROTEIN PURH"/>
    <property type="match status" value="1"/>
</dbReference>
<dbReference type="GO" id="GO:0003937">
    <property type="term" value="F:IMP cyclohydrolase activity"/>
    <property type="evidence" value="ECO:0007669"/>
    <property type="project" value="InterPro"/>
</dbReference>
<gene>
    <name evidence="11" type="ORF">BQ2448_498</name>
</gene>
<evidence type="ECO:0000256" key="5">
    <source>
        <dbReference type="ARBA" id="ARBA00022490"/>
    </source>
</evidence>
<dbReference type="SUPFAM" id="SSF53927">
    <property type="entry name" value="Cytidine deaminase-like"/>
    <property type="match status" value="1"/>
</dbReference>
<dbReference type="InterPro" id="IPR002695">
    <property type="entry name" value="PurH-like"/>
</dbReference>
<comment type="similarity">
    <text evidence="4">Belongs to the PurH family.</text>
</comment>
<comment type="pathway">
    <text evidence="2">Purine metabolism; IMP biosynthesis via de novo pathway; IMP from 5-formamido-1-(5-phospho-D-ribosyl)imidazole-4-carboxamide: step 1/1.</text>
</comment>
<proteinExistence type="inferred from homology"/>
<protein>
    <submittedName>
        <fullName evidence="11">BQ2448_498 protein</fullName>
    </submittedName>
</protein>
<keyword evidence="8" id="KW-0378">Hydrolase</keyword>
<dbReference type="Pfam" id="PF01808">
    <property type="entry name" value="AICARFT_IMPCHas"/>
    <property type="match status" value="1"/>
</dbReference>
<dbReference type="Gene3D" id="1.10.287.440">
    <property type="match status" value="1"/>
</dbReference>
<dbReference type="GO" id="GO:0005829">
    <property type="term" value="C:cytosol"/>
    <property type="evidence" value="ECO:0007669"/>
    <property type="project" value="UniProtKB-SubCell"/>
</dbReference>
<dbReference type="InterPro" id="IPR024051">
    <property type="entry name" value="AICAR_Tfase_dup_dom_sf"/>
</dbReference>
<dbReference type="InterPro" id="IPR036914">
    <property type="entry name" value="MGS-like_dom_sf"/>
</dbReference>
<dbReference type="FunFam" id="3.40.50.1380:FF:000001">
    <property type="entry name" value="Bifunctional purine biosynthesis protein PurH"/>
    <property type="match status" value="1"/>
</dbReference>
<keyword evidence="7" id="KW-0658">Purine biosynthesis</keyword>
<dbReference type="STRING" id="269621.A0A238F5P2"/>
<dbReference type="UniPathway" id="UPA00074">
    <property type="reaction ID" value="UER00133"/>
</dbReference>
<dbReference type="PROSITE" id="PS51855">
    <property type="entry name" value="MGS"/>
    <property type="match status" value="1"/>
</dbReference>
<comment type="pathway">
    <text evidence="3">Purine metabolism; IMP biosynthesis via de novo pathway; 5-formamido-1-(5-phospho-D-ribosyl)imidazole-4-carboxamide from 5-amino-1-(5-phospho-D-ribosyl)imidazole-4-carboxamide (10-formyl THF route): step 1/1.</text>
</comment>
<name>A0A238F5P2_9BASI</name>
<dbReference type="CDD" id="cd01421">
    <property type="entry name" value="IMPCH"/>
    <property type="match status" value="1"/>
</dbReference>
<keyword evidence="5" id="KW-0963">Cytoplasm</keyword>
<keyword evidence="12" id="KW-1185">Reference proteome</keyword>
<evidence type="ECO:0000259" key="10">
    <source>
        <dbReference type="PROSITE" id="PS51855"/>
    </source>
</evidence>
<evidence type="ECO:0000313" key="11">
    <source>
        <dbReference type="EMBL" id="SCV68377.1"/>
    </source>
</evidence>
<organism evidence="11 12">
    <name type="scientific">Microbotryum intermedium</name>
    <dbReference type="NCBI Taxonomy" id="269621"/>
    <lineage>
        <taxon>Eukaryota</taxon>
        <taxon>Fungi</taxon>
        <taxon>Dikarya</taxon>
        <taxon>Basidiomycota</taxon>
        <taxon>Pucciniomycotina</taxon>
        <taxon>Microbotryomycetes</taxon>
        <taxon>Microbotryales</taxon>
        <taxon>Microbotryaceae</taxon>
        <taxon>Microbotryum</taxon>
    </lineage>
</organism>
<evidence type="ECO:0000313" key="12">
    <source>
        <dbReference type="Proteomes" id="UP000198372"/>
    </source>
</evidence>
<reference evidence="12" key="1">
    <citation type="submission" date="2016-09" db="EMBL/GenBank/DDBJ databases">
        <authorList>
            <person name="Jeantristanb JTB J.-T."/>
            <person name="Ricardo R."/>
        </authorList>
    </citation>
    <scope>NUCLEOTIDE SEQUENCE [LARGE SCALE GENOMIC DNA]</scope>
</reference>
<evidence type="ECO:0000256" key="9">
    <source>
        <dbReference type="ARBA" id="ARBA00023268"/>
    </source>
</evidence>
<dbReference type="InterPro" id="IPR011607">
    <property type="entry name" value="MGS-like_dom"/>
</dbReference>
<accession>A0A238F5P2</accession>
<dbReference type="Proteomes" id="UP000198372">
    <property type="component" value="Unassembled WGS sequence"/>
</dbReference>
<evidence type="ECO:0000256" key="1">
    <source>
        <dbReference type="ARBA" id="ARBA00004514"/>
    </source>
</evidence>
<evidence type="ECO:0000256" key="7">
    <source>
        <dbReference type="ARBA" id="ARBA00022755"/>
    </source>
</evidence>
<dbReference type="EMBL" id="FMSP01000003">
    <property type="protein sequence ID" value="SCV68377.1"/>
    <property type="molecule type" value="Genomic_DNA"/>
</dbReference>
<dbReference type="PANTHER" id="PTHR11692:SF0">
    <property type="entry name" value="BIFUNCTIONAL PURINE BIOSYNTHESIS PROTEIN ATIC"/>
    <property type="match status" value="1"/>
</dbReference>
<dbReference type="AlphaFoldDB" id="A0A238F5P2"/>
<dbReference type="NCBIfam" id="NF005492">
    <property type="entry name" value="PRK07106.1"/>
    <property type="match status" value="1"/>
</dbReference>